<reference evidence="1 2" key="1">
    <citation type="submission" date="2009-08" db="EMBL/GenBank/DDBJ databases">
        <title>The Genome Sequence of Spizellomyces punctatus strain DAOM BR117.</title>
        <authorList>
            <consortium name="The Broad Institute Genome Sequencing Platform"/>
            <person name="Russ C."/>
            <person name="Cuomo C."/>
            <person name="Shea T."/>
            <person name="Young S.K."/>
            <person name="Zeng Q."/>
            <person name="Koehrsen M."/>
            <person name="Haas B."/>
            <person name="Borodovsky M."/>
            <person name="Guigo R."/>
            <person name="Alvarado L."/>
            <person name="Berlin A."/>
            <person name="Bochicchio J."/>
            <person name="Borenstein D."/>
            <person name="Chapman S."/>
            <person name="Chen Z."/>
            <person name="Engels R."/>
            <person name="Freedman E."/>
            <person name="Gellesch M."/>
            <person name="Goldberg J."/>
            <person name="Griggs A."/>
            <person name="Gujja S."/>
            <person name="Heiman D."/>
            <person name="Hepburn T."/>
            <person name="Howarth C."/>
            <person name="Jen D."/>
            <person name="Larson L."/>
            <person name="Lewis B."/>
            <person name="Mehta T."/>
            <person name="Park D."/>
            <person name="Pearson M."/>
            <person name="Roberts A."/>
            <person name="Saif S."/>
            <person name="Shenoy N."/>
            <person name="Sisk P."/>
            <person name="Stolte C."/>
            <person name="Sykes S."/>
            <person name="Thomson T."/>
            <person name="Walk T."/>
            <person name="White J."/>
            <person name="Yandava C."/>
            <person name="Burger G."/>
            <person name="Gray M.W."/>
            <person name="Holland P.W.H."/>
            <person name="King N."/>
            <person name="Lang F.B.F."/>
            <person name="Roger A.J."/>
            <person name="Ruiz-Trillo I."/>
            <person name="Lander E."/>
            <person name="Nusbaum C."/>
        </authorList>
    </citation>
    <scope>NUCLEOTIDE SEQUENCE [LARGE SCALE GENOMIC DNA]</scope>
    <source>
        <strain evidence="1 2">DAOM BR117</strain>
    </source>
</reference>
<gene>
    <name evidence="1" type="ORF">SPPG_06451</name>
</gene>
<organism evidence="1 2">
    <name type="scientific">Spizellomyces punctatus (strain DAOM BR117)</name>
    <dbReference type="NCBI Taxonomy" id="645134"/>
    <lineage>
        <taxon>Eukaryota</taxon>
        <taxon>Fungi</taxon>
        <taxon>Fungi incertae sedis</taxon>
        <taxon>Chytridiomycota</taxon>
        <taxon>Chytridiomycota incertae sedis</taxon>
        <taxon>Chytridiomycetes</taxon>
        <taxon>Spizellomycetales</taxon>
        <taxon>Spizellomycetaceae</taxon>
        <taxon>Spizellomyces</taxon>
    </lineage>
</organism>
<evidence type="ECO:0000313" key="2">
    <source>
        <dbReference type="Proteomes" id="UP000053201"/>
    </source>
</evidence>
<dbReference type="GeneID" id="27689752"/>
<evidence type="ECO:0000313" key="1">
    <source>
        <dbReference type="EMBL" id="KNC98033.1"/>
    </source>
</evidence>
<accession>A0A0L0HBD0</accession>
<proteinExistence type="predicted"/>
<dbReference type="VEuPathDB" id="FungiDB:SPPG_06451"/>
<sequence>MSSGCITMGKRLPFEILHHIVYWADGSVRKKMLFCKAFNRSVLAFRYAESSLVHRQFLVAAFQEAFLHNTGAVPFQRIVRTGLAILEGHELEYRTLDAVTELATAIDPTLSPDAAEIIASSLQFWRMKITKSHGDPNRVVSTMLGQVGRSSLVEDGDRILFRWYKNSDGEIKSPIICSIIRDTLVDATDFKSVLWGLAMVPREVRKFYFWAHLPPPEDIIPV</sequence>
<dbReference type="InParanoid" id="A0A0L0HBD0"/>
<dbReference type="EMBL" id="KQ257461">
    <property type="protein sequence ID" value="KNC98033.1"/>
    <property type="molecule type" value="Genomic_DNA"/>
</dbReference>
<dbReference type="AlphaFoldDB" id="A0A0L0HBD0"/>
<dbReference type="RefSeq" id="XP_016606073.1">
    <property type="nucleotide sequence ID" value="XM_016754656.1"/>
</dbReference>
<dbReference type="Proteomes" id="UP000053201">
    <property type="component" value="Unassembled WGS sequence"/>
</dbReference>
<name>A0A0L0HBD0_SPIPD</name>
<protein>
    <submittedName>
        <fullName evidence="1">Uncharacterized protein</fullName>
    </submittedName>
</protein>
<keyword evidence="2" id="KW-1185">Reference proteome</keyword>